<protein>
    <submittedName>
        <fullName evidence="2">Heterotetrameric sarcosine oxidase delta subunit</fullName>
    </submittedName>
</protein>
<dbReference type="Pfam" id="PF04267">
    <property type="entry name" value="SoxD"/>
    <property type="match status" value="1"/>
</dbReference>
<dbReference type="EMBL" id="JACHDS010000001">
    <property type="protein sequence ID" value="MBB6172703.1"/>
    <property type="molecule type" value="Genomic_DNA"/>
</dbReference>
<evidence type="ECO:0000313" key="2">
    <source>
        <dbReference type="EMBL" id="MBB6172703.1"/>
    </source>
</evidence>
<dbReference type="GO" id="GO:0046653">
    <property type="term" value="P:tetrahydrofolate metabolic process"/>
    <property type="evidence" value="ECO:0007669"/>
    <property type="project" value="InterPro"/>
</dbReference>
<dbReference type="RefSeq" id="WP_184075964.1">
    <property type="nucleotide sequence ID" value="NZ_JACHDS010000001.1"/>
</dbReference>
<evidence type="ECO:0000313" key="3">
    <source>
        <dbReference type="Proteomes" id="UP000546642"/>
    </source>
</evidence>
<sequence length="116" mass="12732">MLLIPCPWCGPRDEAEFRYGGQAGVAHPQDPWALDDRAWADYLFVRDNPEGWFAERWFHTSGCRRWCHVLRDTVDNRIAASGPATTQAPDPGTGRGGGRADPSSPATAPTTPGRRA</sequence>
<gene>
    <name evidence="2" type="ORF">HNR23_002763</name>
</gene>
<feature type="compositionally biased region" description="Low complexity" evidence="1">
    <location>
        <begin position="102"/>
        <end position="116"/>
    </location>
</feature>
<dbReference type="InterPro" id="IPR038561">
    <property type="entry name" value="SoxD_sf"/>
</dbReference>
<keyword evidence="3" id="KW-1185">Reference proteome</keyword>
<dbReference type="Proteomes" id="UP000546642">
    <property type="component" value="Unassembled WGS sequence"/>
</dbReference>
<dbReference type="InterPro" id="IPR006279">
    <property type="entry name" value="SoxD"/>
</dbReference>
<dbReference type="Gene3D" id="3.30.2270.10">
    <property type="entry name" value="Folate-binding superfamily"/>
    <property type="match status" value="1"/>
</dbReference>
<proteinExistence type="predicted"/>
<evidence type="ECO:0000256" key="1">
    <source>
        <dbReference type="SAM" id="MobiDB-lite"/>
    </source>
</evidence>
<dbReference type="GO" id="GO:0008115">
    <property type="term" value="F:sarcosine oxidase activity"/>
    <property type="evidence" value="ECO:0007669"/>
    <property type="project" value="InterPro"/>
</dbReference>
<feature type="region of interest" description="Disordered" evidence="1">
    <location>
        <begin position="78"/>
        <end position="116"/>
    </location>
</feature>
<name>A0A7W9YIC1_9ACTN</name>
<dbReference type="AlphaFoldDB" id="A0A7W9YIC1"/>
<accession>A0A7W9YIC1</accession>
<reference evidence="2 3" key="1">
    <citation type="submission" date="2020-08" db="EMBL/GenBank/DDBJ databases">
        <title>Sequencing the genomes of 1000 actinobacteria strains.</title>
        <authorList>
            <person name="Klenk H.-P."/>
        </authorList>
    </citation>
    <scope>NUCLEOTIDE SEQUENCE [LARGE SCALE GENOMIC DNA]</scope>
    <source>
        <strain evidence="2 3">DSM 46659</strain>
    </source>
</reference>
<organism evidence="2 3">
    <name type="scientific">Nocardiopsis mwathae</name>
    <dbReference type="NCBI Taxonomy" id="1472723"/>
    <lineage>
        <taxon>Bacteria</taxon>
        <taxon>Bacillati</taxon>
        <taxon>Actinomycetota</taxon>
        <taxon>Actinomycetes</taxon>
        <taxon>Streptosporangiales</taxon>
        <taxon>Nocardiopsidaceae</taxon>
        <taxon>Nocardiopsis</taxon>
    </lineage>
</organism>
<comment type="caution">
    <text evidence="2">The sequence shown here is derived from an EMBL/GenBank/DDBJ whole genome shotgun (WGS) entry which is preliminary data.</text>
</comment>